<dbReference type="RefSeq" id="WP_207970468.1">
    <property type="nucleotide sequence ID" value="NZ_CP071795.1"/>
</dbReference>
<keyword evidence="3" id="KW-0808">Transferase</keyword>
<feature type="coiled-coil region" evidence="7">
    <location>
        <begin position="324"/>
        <end position="358"/>
    </location>
</feature>
<keyword evidence="5" id="KW-0902">Two-component regulatory system</keyword>
<gene>
    <name evidence="10" type="ORF">JL193_08875</name>
</gene>
<dbReference type="InterPro" id="IPR019734">
    <property type="entry name" value="TPR_rpt"/>
</dbReference>
<dbReference type="Gene3D" id="1.25.40.10">
    <property type="entry name" value="Tetratricopeptide repeat domain"/>
    <property type="match status" value="2"/>
</dbReference>
<evidence type="ECO:0000259" key="9">
    <source>
        <dbReference type="Pfam" id="PF02518"/>
    </source>
</evidence>
<name>A0ABX7SS85_9FLAO</name>
<evidence type="ECO:0000313" key="10">
    <source>
        <dbReference type="EMBL" id="QTD36278.1"/>
    </source>
</evidence>
<dbReference type="SMART" id="SM00028">
    <property type="entry name" value="TPR"/>
    <property type="match status" value="3"/>
</dbReference>
<comment type="catalytic activity">
    <reaction evidence="1">
        <text>ATP + protein L-histidine = ADP + protein N-phospho-L-histidine.</text>
        <dbReference type="EC" id="2.7.13.3"/>
    </reaction>
</comment>
<sequence length="588" mass="69109">MQIALMYFRQKKLDSLKKYCFIAKKNVEASNDLSRIQKFHFYLATYYKYKEVPDSAYYHYNTSKNFLLKLGDTITAGRRMLNFAVIQMNEKDLLGAETTTITSLKYLEKSNLNRIKADLYNNLGLIAKRRNEYEEALNYFNLSLNYLNKCEVNDRVIKSKLNYYNNVALIYQMKKNYKKSNFFLKKALKIDRIKEKFSLSYAFILENMTLNNYKLNNEKNLLYNYKKVLSIREKAKHIKGISITNNLLAFYYKDKGNKEKALFYANKGLKYSKQSNENTRTLEALKLLSELTKGETSKKYLQAYIQLNDSLYNRERLMKNQFAKIRYETDKKEKENSNLKLENERKQLALESEKQQKIIGWLVALGSFLLILFIITITKIRRRKLLFEAKLQQVEAREKERQQIAKSLHDEVAGDIRMLHLKLAKANQQEAAKNLEVIKENVRNLSHQLSSESFEEVSFKNQIINLIADYFEIDFKISVKNIDDISWKEINNSIKRTLYLAIRESIQNTRKYAEATKINIRFSDTKKTIILIISDNGKGFNTLEKKTGIGIKNMQERIEEIQGTFSIESIENKGTTTTIETPKKWKSV</sequence>
<evidence type="ECO:0000313" key="11">
    <source>
        <dbReference type="Proteomes" id="UP000663935"/>
    </source>
</evidence>
<evidence type="ECO:0000256" key="7">
    <source>
        <dbReference type="SAM" id="Coils"/>
    </source>
</evidence>
<dbReference type="PANTHER" id="PTHR24421:SF10">
    <property type="entry name" value="NITRATE_NITRITE SENSOR PROTEIN NARQ"/>
    <property type="match status" value="1"/>
</dbReference>
<keyword evidence="6" id="KW-0802">TPR repeat</keyword>
<proteinExistence type="predicted"/>
<dbReference type="CDD" id="cd16917">
    <property type="entry name" value="HATPase_UhpB-NarQ-NarX-like"/>
    <property type="match status" value="1"/>
</dbReference>
<dbReference type="SUPFAM" id="SSF55874">
    <property type="entry name" value="ATPase domain of HSP90 chaperone/DNA topoisomerase II/histidine kinase"/>
    <property type="match status" value="1"/>
</dbReference>
<keyword evidence="4" id="KW-0418">Kinase</keyword>
<evidence type="ECO:0000256" key="1">
    <source>
        <dbReference type="ARBA" id="ARBA00000085"/>
    </source>
</evidence>
<feature type="repeat" description="TPR" evidence="6">
    <location>
        <begin position="117"/>
        <end position="150"/>
    </location>
</feature>
<dbReference type="EC" id="2.7.13.3" evidence="2"/>
<feature type="transmembrane region" description="Helical" evidence="8">
    <location>
        <begin position="358"/>
        <end position="377"/>
    </location>
</feature>
<organism evidence="10 11">
    <name type="scientific">Polaribacter batillariae</name>
    <dbReference type="NCBI Taxonomy" id="2808900"/>
    <lineage>
        <taxon>Bacteria</taxon>
        <taxon>Pseudomonadati</taxon>
        <taxon>Bacteroidota</taxon>
        <taxon>Flavobacteriia</taxon>
        <taxon>Flavobacteriales</taxon>
        <taxon>Flavobacteriaceae</taxon>
    </lineage>
</organism>
<dbReference type="Gene3D" id="3.30.565.10">
    <property type="entry name" value="Histidine kinase-like ATPase, C-terminal domain"/>
    <property type="match status" value="1"/>
</dbReference>
<dbReference type="InterPro" id="IPR011990">
    <property type="entry name" value="TPR-like_helical_dom_sf"/>
</dbReference>
<keyword evidence="8" id="KW-0472">Membrane</keyword>
<dbReference type="InterPro" id="IPR036890">
    <property type="entry name" value="HATPase_C_sf"/>
</dbReference>
<dbReference type="Pfam" id="PF02518">
    <property type="entry name" value="HATPase_c"/>
    <property type="match status" value="1"/>
</dbReference>
<keyword evidence="7" id="KW-0175">Coiled coil</keyword>
<evidence type="ECO:0000256" key="6">
    <source>
        <dbReference type="PROSITE-ProRule" id="PRU00339"/>
    </source>
</evidence>
<evidence type="ECO:0000256" key="2">
    <source>
        <dbReference type="ARBA" id="ARBA00012438"/>
    </source>
</evidence>
<reference evidence="10 11" key="1">
    <citation type="submission" date="2021-03" db="EMBL/GenBank/DDBJ databases">
        <title>Complete genome of Polaribacter_sp.G4M1.</title>
        <authorList>
            <person name="Jeong S.W."/>
            <person name="Bae J.W."/>
        </authorList>
    </citation>
    <scope>NUCLEOTIDE SEQUENCE [LARGE SCALE GENOMIC DNA]</scope>
    <source>
        <strain evidence="10 11">G4M1</strain>
    </source>
</reference>
<dbReference type="PANTHER" id="PTHR24421">
    <property type="entry name" value="NITRATE/NITRITE SENSOR PROTEIN NARX-RELATED"/>
    <property type="match status" value="1"/>
</dbReference>
<feature type="domain" description="Histidine kinase/HSP90-like ATPase" evidence="9">
    <location>
        <begin position="496"/>
        <end position="583"/>
    </location>
</feature>
<dbReference type="Proteomes" id="UP000663935">
    <property type="component" value="Chromosome"/>
</dbReference>
<dbReference type="PROSITE" id="PS50005">
    <property type="entry name" value="TPR"/>
    <property type="match status" value="1"/>
</dbReference>
<keyword evidence="8" id="KW-1133">Transmembrane helix</keyword>
<evidence type="ECO:0000256" key="4">
    <source>
        <dbReference type="ARBA" id="ARBA00022777"/>
    </source>
</evidence>
<protein>
    <recommendedName>
        <fullName evidence="2">histidine kinase</fullName>
        <ecNumber evidence="2">2.7.13.3</ecNumber>
    </recommendedName>
</protein>
<feature type="coiled-coil region" evidence="7">
    <location>
        <begin position="421"/>
        <end position="448"/>
    </location>
</feature>
<keyword evidence="8" id="KW-0812">Transmembrane</keyword>
<dbReference type="SUPFAM" id="SSF48452">
    <property type="entry name" value="TPR-like"/>
    <property type="match status" value="2"/>
</dbReference>
<evidence type="ECO:0000256" key="8">
    <source>
        <dbReference type="SAM" id="Phobius"/>
    </source>
</evidence>
<dbReference type="InterPro" id="IPR003594">
    <property type="entry name" value="HATPase_dom"/>
</dbReference>
<dbReference type="InterPro" id="IPR050482">
    <property type="entry name" value="Sensor_HK_TwoCompSys"/>
</dbReference>
<evidence type="ECO:0000256" key="5">
    <source>
        <dbReference type="ARBA" id="ARBA00023012"/>
    </source>
</evidence>
<accession>A0ABX7SS85</accession>
<keyword evidence="11" id="KW-1185">Reference proteome</keyword>
<dbReference type="EMBL" id="CP071795">
    <property type="protein sequence ID" value="QTD36278.1"/>
    <property type="molecule type" value="Genomic_DNA"/>
</dbReference>
<evidence type="ECO:0000256" key="3">
    <source>
        <dbReference type="ARBA" id="ARBA00022679"/>
    </source>
</evidence>